<feature type="short sequence motif" description="GXSXG" evidence="3">
    <location>
        <begin position="49"/>
        <end position="53"/>
    </location>
</feature>
<dbReference type="PROSITE" id="PS51635">
    <property type="entry name" value="PNPLA"/>
    <property type="match status" value="1"/>
</dbReference>
<feature type="short sequence motif" description="GXGXXG" evidence="3">
    <location>
        <begin position="11"/>
        <end position="16"/>
    </location>
</feature>
<dbReference type="STRING" id="1304281.ACM44_06305"/>
<comment type="similarity">
    <text evidence="1">Belongs to the patatin family.</text>
</comment>
<dbReference type="Gene3D" id="3.40.1090.10">
    <property type="entry name" value="Cytosolic phospholipase A2 catalytic domain"/>
    <property type="match status" value="1"/>
</dbReference>
<reference evidence="5 6" key="1">
    <citation type="journal article" date="2004" name="Int. J. Syst. Evol. Microbiol.">
        <title>Kaistella koreensis gen. nov., sp. nov., a novel member of the Chryseobacterium-Bergeyella-Riemerella branch.</title>
        <authorList>
            <person name="Kim M.K."/>
            <person name="Im W.T."/>
            <person name="Shin Y.K."/>
            <person name="Lim J.H."/>
            <person name="Kim S.H."/>
            <person name="Lee B.C."/>
            <person name="Park M.Y."/>
            <person name="Lee K.Y."/>
            <person name="Lee S.T."/>
        </authorList>
    </citation>
    <scope>NUCLEOTIDE SEQUENCE [LARGE SCALE GENOMIC DNA]</scope>
    <source>
        <strain evidence="5 6">CCUG 49689</strain>
    </source>
</reference>
<dbReference type="PATRIC" id="fig|1304281.5.peg.1352"/>
<keyword evidence="3" id="KW-0442">Lipid degradation</keyword>
<keyword evidence="6" id="KW-1185">Reference proteome</keyword>
<dbReference type="InterPro" id="IPR002641">
    <property type="entry name" value="PNPLA_dom"/>
</dbReference>
<dbReference type="InterPro" id="IPR016035">
    <property type="entry name" value="Acyl_Trfase/lysoPLipase"/>
</dbReference>
<keyword evidence="2 3" id="KW-0443">Lipid metabolism</keyword>
<dbReference type="GO" id="GO:0004620">
    <property type="term" value="F:phospholipase activity"/>
    <property type="evidence" value="ECO:0007669"/>
    <property type="project" value="TreeGrafter"/>
</dbReference>
<dbReference type="GO" id="GO:0016042">
    <property type="term" value="P:lipid catabolic process"/>
    <property type="evidence" value="ECO:0007669"/>
    <property type="project" value="UniProtKB-UniRule"/>
</dbReference>
<evidence type="ECO:0000256" key="1">
    <source>
        <dbReference type="ARBA" id="ARBA00010240"/>
    </source>
</evidence>
<dbReference type="Pfam" id="PF01734">
    <property type="entry name" value="Patatin"/>
    <property type="match status" value="1"/>
</dbReference>
<dbReference type="EMBL" id="LFNG01000006">
    <property type="protein sequence ID" value="KMQ71815.1"/>
    <property type="molecule type" value="Genomic_DNA"/>
</dbReference>
<evidence type="ECO:0000256" key="2">
    <source>
        <dbReference type="ARBA" id="ARBA00023098"/>
    </source>
</evidence>
<dbReference type="Proteomes" id="UP000035900">
    <property type="component" value="Unassembled WGS sequence"/>
</dbReference>
<evidence type="ECO:0000313" key="6">
    <source>
        <dbReference type="Proteomes" id="UP000035900"/>
    </source>
</evidence>
<dbReference type="PANTHER" id="PTHR32176">
    <property type="entry name" value="XYLOSE ISOMERASE"/>
    <property type="match status" value="1"/>
</dbReference>
<dbReference type="PANTHER" id="PTHR32176:SF92">
    <property type="entry name" value="XYLOSE ISOMERASE"/>
    <property type="match status" value="1"/>
</dbReference>
<feature type="short sequence motif" description="DGA/G" evidence="3">
    <location>
        <begin position="192"/>
        <end position="194"/>
    </location>
</feature>
<feature type="domain" description="PNPLA" evidence="4">
    <location>
        <begin position="7"/>
        <end position="205"/>
    </location>
</feature>
<accession>A0A0J7LS45</accession>
<proteinExistence type="inferred from homology"/>
<keyword evidence="3" id="KW-0378">Hydrolase</keyword>
<feature type="active site" description="Proton acceptor" evidence="3">
    <location>
        <position position="192"/>
    </location>
</feature>
<dbReference type="GO" id="GO:0047372">
    <property type="term" value="F:monoacylglycerol lipase activity"/>
    <property type="evidence" value="ECO:0007669"/>
    <property type="project" value="TreeGrafter"/>
</dbReference>
<comment type="caution">
    <text evidence="5">The sequence shown here is derived from an EMBL/GenBank/DDBJ whole genome shotgun (WGS) entry which is preliminary data.</text>
</comment>
<gene>
    <name evidence="5" type="ORF">ACM44_06305</name>
</gene>
<dbReference type="RefSeq" id="WP_048499162.1">
    <property type="nucleotide sequence ID" value="NZ_LFNG01000006.1"/>
</dbReference>
<dbReference type="SUPFAM" id="SSF52151">
    <property type="entry name" value="FabD/lysophospholipase-like"/>
    <property type="match status" value="1"/>
</dbReference>
<feature type="active site" description="Nucleophile" evidence="3">
    <location>
        <position position="51"/>
    </location>
</feature>
<evidence type="ECO:0000256" key="3">
    <source>
        <dbReference type="PROSITE-ProRule" id="PRU01161"/>
    </source>
</evidence>
<name>A0A0J7LS45_9FLAO</name>
<dbReference type="AlphaFoldDB" id="A0A0J7LS45"/>
<dbReference type="OrthoDB" id="9807112at2"/>
<protein>
    <submittedName>
        <fullName evidence="5">Patatin</fullName>
    </submittedName>
</protein>
<evidence type="ECO:0000313" key="5">
    <source>
        <dbReference type="EMBL" id="KMQ71815.1"/>
    </source>
</evidence>
<evidence type="ECO:0000259" key="4">
    <source>
        <dbReference type="PROSITE" id="PS51635"/>
    </source>
</evidence>
<sequence>MKKITILSLDGGGIRGIISCIILRYIEEQLRKQDSTDAKLADYFDLIAGSSTGGLIASILLYPDGIGRPKYSIQKGLELYAEKGEHIFQTSFWEQLVNPFGLFNEKISQQALERNLNDFFGKTELKDLVKPCLITSYDIENRRAKLFNSYQAKTNTDNFLVKDICRATSAAPTYFTPVQIKSMYGQVFSLIDGGMYANNPALCAYAEVRKMPFAEIFNTKQKPNYPSVNDMVIISIGTGAEAKPYSFKSLEKAGRLGWISPIIDILLSANTETVDYQLNQMFQSLGQRNQKNYYRINPSLKNASTNMDNVRKENIEALIQAGLFYVDENKESLNQLVQKLIRNKI</sequence>
<organism evidence="5 6">
    <name type="scientific">Chryseobacterium koreense CCUG 49689</name>
    <dbReference type="NCBI Taxonomy" id="1304281"/>
    <lineage>
        <taxon>Bacteria</taxon>
        <taxon>Pseudomonadati</taxon>
        <taxon>Bacteroidota</taxon>
        <taxon>Flavobacteriia</taxon>
        <taxon>Flavobacteriales</taxon>
        <taxon>Weeksellaceae</taxon>
        <taxon>Chryseobacterium group</taxon>
        <taxon>Chryseobacterium</taxon>
    </lineage>
</organism>